<accession>A0A1H9C7T3</accession>
<proteinExistence type="predicted"/>
<evidence type="ECO:0000313" key="1">
    <source>
        <dbReference type="EMBL" id="SEP97041.1"/>
    </source>
</evidence>
<reference evidence="1 2" key="1">
    <citation type="submission" date="2016-10" db="EMBL/GenBank/DDBJ databases">
        <authorList>
            <person name="de Groot N.N."/>
        </authorList>
    </citation>
    <scope>NUCLEOTIDE SEQUENCE [LARGE SCALE GENOMIC DNA]</scope>
    <source>
        <strain evidence="1 2">DSM 21035</strain>
    </source>
</reference>
<protein>
    <submittedName>
        <fullName evidence="1">Uncharacterized protein</fullName>
    </submittedName>
</protein>
<dbReference type="EMBL" id="FOFN01000001">
    <property type="protein sequence ID" value="SEP97041.1"/>
    <property type="molecule type" value="Genomic_DNA"/>
</dbReference>
<dbReference type="AlphaFoldDB" id="A0A1H9C7T3"/>
<evidence type="ECO:0000313" key="2">
    <source>
        <dbReference type="Proteomes" id="UP000198999"/>
    </source>
</evidence>
<organism evidence="1 2">
    <name type="scientific">Hyunsoonleella jejuensis</name>
    <dbReference type="NCBI Taxonomy" id="419940"/>
    <lineage>
        <taxon>Bacteria</taxon>
        <taxon>Pseudomonadati</taxon>
        <taxon>Bacteroidota</taxon>
        <taxon>Flavobacteriia</taxon>
        <taxon>Flavobacteriales</taxon>
        <taxon>Flavobacteriaceae</taxon>
    </lineage>
</organism>
<gene>
    <name evidence="1" type="ORF">SAMN05421824_0824</name>
</gene>
<keyword evidence="2" id="KW-1185">Reference proteome</keyword>
<name>A0A1H9C7T3_9FLAO</name>
<sequence>MKESLLFGNNLSFLVKYNLPIKTYHFQFLDIYILF</sequence>
<dbReference type="Proteomes" id="UP000198999">
    <property type="component" value="Unassembled WGS sequence"/>
</dbReference>
<dbReference type="STRING" id="419940.SAMN05421824_0824"/>